<name>A0A2P6R9R6_ROSCH</name>
<gene>
    <name evidence="1" type="ORF">RchiOBHm_Chr3g0465561</name>
</gene>
<protein>
    <submittedName>
        <fullName evidence="1">Uncharacterized protein</fullName>
    </submittedName>
</protein>
<dbReference type="AlphaFoldDB" id="A0A2P6R9R6"/>
<comment type="caution">
    <text evidence="1">The sequence shown here is derived from an EMBL/GenBank/DDBJ whole genome shotgun (WGS) entry which is preliminary data.</text>
</comment>
<sequence>MLCYSLTHVWSVRTKTRANTIDLKTREAPNGSRLELCHQATSGRGTSWVCRRTS</sequence>
<dbReference type="EMBL" id="PDCK01000041">
    <property type="protein sequence ID" value="PRQ43172.1"/>
    <property type="molecule type" value="Genomic_DNA"/>
</dbReference>
<dbReference type="Proteomes" id="UP000238479">
    <property type="component" value="Chromosome 3"/>
</dbReference>
<proteinExistence type="predicted"/>
<dbReference type="Gramene" id="PRQ43172">
    <property type="protein sequence ID" value="PRQ43172"/>
    <property type="gene ID" value="RchiOBHm_Chr3g0465561"/>
</dbReference>
<evidence type="ECO:0000313" key="2">
    <source>
        <dbReference type="Proteomes" id="UP000238479"/>
    </source>
</evidence>
<keyword evidence="2" id="KW-1185">Reference proteome</keyword>
<accession>A0A2P6R9R6</accession>
<reference evidence="1 2" key="1">
    <citation type="journal article" date="2018" name="Nat. Genet.">
        <title>The Rosa genome provides new insights in the design of modern roses.</title>
        <authorList>
            <person name="Bendahmane M."/>
        </authorList>
    </citation>
    <scope>NUCLEOTIDE SEQUENCE [LARGE SCALE GENOMIC DNA]</scope>
    <source>
        <strain evidence="2">cv. Old Blush</strain>
    </source>
</reference>
<evidence type="ECO:0000313" key="1">
    <source>
        <dbReference type="EMBL" id="PRQ43172.1"/>
    </source>
</evidence>
<organism evidence="1 2">
    <name type="scientific">Rosa chinensis</name>
    <name type="common">China rose</name>
    <dbReference type="NCBI Taxonomy" id="74649"/>
    <lineage>
        <taxon>Eukaryota</taxon>
        <taxon>Viridiplantae</taxon>
        <taxon>Streptophyta</taxon>
        <taxon>Embryophyta</taxon>
        <taxon>Tracheophyta</taxon>
        <taxon>Spermatophyta</taxon>
        <taxon>Magnoliopsida</taxon>
        <taxon>eudicotyledons</taxon>
        <taxon>Gunneridae</taxon>
        <taxon>Pentapetalae</taxon>
        <taxon>rosids</taxon>
        <taxon>fabids</taxon>
        <taxon>Rosales</taxon>
        <taxon>Rosaceae</taxon>
        <taxon>Rosoideae</taxon>
        <taxon>Rosoideae incertae sedis</taxon>
        <taxon>Rosa</taxon>
    </lineage>
</organism>